<organism evidence="2 3">
    <name type="scientific">Trinickia soli</name>
    <dbReference type="NCBI Taxonomy" id="380675"/>
    <lineage>
        <taxon>Bacteria</taxon>
        <taxon>Pseudomonadati</taxon>
        <taxon>Pseudomonadota</taxon>
        <taxon>Betaproteobacteria</taxon>
        <taxon>Burkholderiales</taxon>
        <taxon>Burkholderiaceae</taxon>
        <taxon>Trinickia</taxon>
    </lineage>
</organism>
<sequence length="221" mass="24598">MGKLEKVVVTGYSDDRFSATAGSYTLRINPATFTQSAKTTYSPNRTTDTAGRIMRYVTIEPQTVSFEFYLDATGVIEGIDSVADEIAKFKKVAYDYNGSIHSPNYLHVVWGRALDFKCRLTSADVEYLLFDPDGTPLRAKVKASLVEFVSAAELARRANKSSPDLTHARVAVAGDTLPLMCFRIYGDSRYYLEVARYNGFIDFRNLQPGTRVLFPPLEGTS</sequence>
<keyword evidence="3" id="KW-1185">Reference proteome</keyword>
<name>A0A2N7WEJ3_9BURK</name>
<dbReference type="RefSeq" id="WP_102608433.1">
    <property type="nucleotide sequence ID" value="NZ_CADIKD010000004.1"/>
</dbReference>
<gene>
    <name evidence="2" type="ORF">C0Z19_03760</name>
</gene>
<comment type="caution">
    <text evidence="2">The sequence shown here is derived from an EMBL/GenBank/DDBJ whole genome shotgun (WGS) entry which is preliminary data.</text>
</comment>
<dbReference type="AlphaFoldDB" id="A0A2N7WEJ3"/>
<evidence type="ECO:0000259" key="1">
    <source>
        <dbReference type="Pfam" id="PF19266"/>
    </source>
</evidence>
<proteinExistence type="predicted"/>
<accession>A0A2N7WEJ3</accession>
<feature type="domain" description="Contractile injection system tube protein N-terminal" evidence="1">
    <location>
        <begin position="3"/>
        <end position="154"/>
    </location>
</feature>
<evidence type="ECO:0000313" key="2">
    <source>
        <dbReference type="EMBL" id="PMS27784.1"/>
    </source>
</evidence>
<dbReference type="InterPro" id="IPR045361">
    <property type="entry name" value="CIS_tube_prot_N"/>
</dbReference>
<protein>
    <recommendedName>
        <fullName evidence="1">Contractile injection system tube protein N-terminal domain-containing protein</fullName>
    </recommendedName>
</protein>
<dbReference type="Proteomes" id="UP000235347">
    <property type="component" value="Unassembled WGS sequence"/>
</dbReference>
<dbReference type="Pfam" id="PF19266">
    <property type="entry name" value="CIS_tube"/>
    <property type="match status" value="1"/>
</dbReference>
<evidence type="ECO:0000313" key="3">
    <source>
        <dbReference type="Proteomes" id="UP000235347"/>
    </source>
</evidence>
<reference evidence="2 3" key="1">
    <citation type="submission" date="2018-01" db="EMBL/GenBank/DDBJ databases">
        <title>Whole genome analyses suggest that Burkholderia sensu lato contains two further novel genera in the rhizoxinica-symbiotica group Mycetohabitans gen. nov., and Trinickia gen. nov.: implications for the evolution of diazotrophy and nodulation in the Burkholderiaceae.</title>
        <authorList>
            <person name="Estrada-de los Santos P."/>
            <person name="Palmer M."/>
            <person name="Chavez-Ramirez B."/>
            <person name="Beukes C."/>
            <person name="Steenkamp E.T."/>
            <person name="Hirsch A.M."/>
            <person name="Manyaka P."/>
            <person name="Maluk M."/>
            <person name="Lafos M."/>
            <person name="Crook M."/>
            <person name="Gross E."/>
            <person name="Simon M.F."/>
            <person name="Bueno dos Reis Junior F."/>
            <person name="Poole P.S."/>
            <person name="Venter S.N."/>
            <person name="James E.K."/>
        </authorList>
    </citation>
    <scope>NUCLEOTIDE SEQUENCE [LARGE SCALE GENOMIC DNA]</scope>
    <source>
        <strain evidence="2 3">GP25-8</strain>
    </source>
</reference>
<dbReference type="EMBL" id="PNYB01000002">
    <property type="protein sequence ID" value="PMS27784.1"/>
    <property type="molecule type" value="Genomic_DNA"/>
</dbReference>